<name>A0AAV2ZMJ5_PYXAD</name>
<accession>A0AAV2ZMJ5</accession>
<dbReference type="Proteomes" id="UP001181693">
    <property type="component" value="Unassembled WGS sequence"/>
</dbReference>
<comment type="caution">
    <text evidence="1">The sequence shown here is derived from an EMBL/GenBank/DDBJ whole genome shotgun (WGS) entry which is preliminary data.</text>
</comment>
<proteinExistence type="predicted"/>
<reference evidence="1" key="1">
    <citation type="thesis" date="2020" institute="ProQuest LLC" country="789 East Eisenhower Parkway, Ann Arbor, MI, USA">
        <title>Comparative Genomics and Chromosome Evolution.</title>
        <authorList>
            <person name="Mudd A.B."/>
        </authorList>
    </citation>
    <scope>NUCLEOTIDE SEQUENCE</scope>
    <source>
        <strain evidence="1">1538</strain>
        <tissue evidence="1">Blood</tissue>
    </source>
</reference>
<protein>
    <submittedName>
        <fullName evidence="1">Uncharacterized protein</fullName>
    </submittedName>
</protein>
<keyword evidence="2" id="KW-1185">Reference proteome</keyword>
<organism evidence="1 2">
    <name type="scientific">Pyxicephalus adspersus</name>
    <name type="common">African bullfrog</name>
    <dbReference type="NCBI Taxonomy" id="30357"/>
    <lineage>
        <taxon>Eukaryota</taxon>
        <taxon>Metazoa</taxon>
        <taxon>Chordata</taxon>
        <taxon>Craniata</taxon>
        <taxon>Vertebrata</taxon>
        <taxon>Euteleostomi</taxon>
        <taxon>Amphibia</taxon>
        <taxon>Batrachia</taxon>
        <taxon>Anura</taxon>
        <taxon>Neobatrachia</taxon>
        <taxon>Ranoidea</taxon>
        <taxon>Pyxicephalidae</taxon>
        <taxon>Pyxicephalinae</taxon>
        <taxon>Pyxicephalus</taxon>
    </lineage>
</organism>
<evidence type="ECO:0000313" key="1">
    <source>
        <dbReference type="EMBL" id="DBA19336.1"/>
    </source>
</evidence>
<dbReference type="EMBL" id="DYDO01000008">
    <property type="protein sequence ID" value="DBA19336.1"/>
    <property type="molecule type" value="Genomic_DNA"/>
</dbReference>
<dbReference type="AlphaFoldDB" id="A0AAV2ZMJ5"/>
<sequence length="82" mass="8805">MPADPTLISKVWSWSTQSEVGPHSPVAGMSFLQGLVRTSTKDAMTVHISRTALPPSSHCANPATLPRHCNNAGNKDPEEQIL</sequence>
<evidence type="ECO:0000313" key="2">
    <source>
        <dbReference type="Proteomes" id="UP001181693"/>
    </source>
</evidence>
<gene>
    <name evidence="1" type="ORF">GDO54_015190</name>
</gene>